<keyword evidence="7 8" id="KW-0472">Membrane</keyword>
<evidence type="ECO:0000313" key="10">
    <source>
        <dbReference type="Proteomes" id="UP000178313"/>
    </source>
</evidence>
<dbReference type="GO" id="GO:0005886">
    <property type="term" value="C:plasma membrane"/>
    <property type="evidence" value="ECO:0007669"/>
    <property type="project" value="UniProtKB-SubCell"/>
</dbReference>
<dbReference type="PANTHER" id="PTHR47019">
    <property type="entry name" value="LIPID II FLIPPASE MURJ"/>
    <property type="match status" value="1"/>
</dbReference>
<comment type="similarity">
    <text evidence="8">Belongs to the MurJ/MviN family.</text>
</comment>
<dbReference type="EMBL" id="MGGZ01000040">
    <property type="protein sequence ID" value="OGM56068.1"/>
    <property type="molecule type" value="Genomic_DNA"/>
</dbReference>
<keyword evidence="6 8" id="KW-1133">Transmembrane helix</keyword>
<evidence type="ECO:0000256" key="5">
    <source>
        <dbReference type="ARBA" id="ARBA00022984"/>
    </source>
</evidence>
<evidence type="ECO:0000256" key="8">
    <source>
        <dbReference type="HAMAP-Rule" id="MF_02078"/>
    </source>
</evidence>
<keyword evidence="2 8" id="KW-1003">Cell membrane</keyword>
<sequence>MVQKIIDKGRKLLFSPQASVLSAATIIMLMVVASRILGLIRQRTLAHFFTPDELSLFFAAFRLPDLVFEVLVFGTFSAAFIPVFTKALKKGRREAWQIAGTVTNVGMVAFAALAAGLIIFSNQLYGVLAPGFSFEHRTLIVTLARILFLAQGFFVVSYVLTAVLESSRRFFIPAIAPLFYNIGIIAGTFFLAPTMGLLAPAFGVVIGAFCHFLIQLPLAFKLGYRFTPRILISDDVKKIGKLALPRIIEVSFLQISKTVELFLASLISTAAYTYYTFGNTLQLLPVGLFGTSIAKAALPTLARQSDKPAEFRRTLFGALYQIVFLVVPIATVLVVLRIPLVRLIFGTDIFSWEATVQTSLVVTAFAVGVVFQSASALMARGFYALHDTRTPVTISLIGIVLTIASDFILIRGFGLPAWGLAAAFSFGSFFQAITLFIFLNRKIGDGATIKSIIPIAKSALAAISSGSVMYLLLKIFDRSVWIKRLSFLGKLDGAKGIAFEKFVLDTRYTINLLVLTAFVVSVGMIVYLAVSILLKSKEVWYFFNLIGRVIRRKVEPIPAKESEPVTPTPTDSGSA</sequence>
<evidence type="ECO:0000256" key="3">
    <source>
        <dbReference type="ARBA" id="ARBA00022692"/>
    </source>
</evidence>
<dbReference type="GO" id="GO:0008360">
    <property type="term" value="P:regulation of cell shape"/>
    <property type="evidence" value="ECO:0007669"/>
    <property type="project" value="UniProtKB-KW"/>
</dbReference>
<comment type="subcellular location">
    <subcellularLocation>
        <location evidence="1 8">Cell membrane</location>
        <topology evidence="1 8">Multi-pass membrane protein</topology>
    </subcellularLocation>
</comment>
<dbReference type="InterPro" id="IPR051050">
    <property type="entry name" value="Lipid_II_flippase_MurJ/MviN"/>
</dbReference>
<gene>
    <name evidence="8" type="primary">murJ</name>
    <name evidence="9" type="ORF">A3E46_02885</name>
</gene>
<name>A0A1F8AXX0_9BACT</name>
<feature type="transmembrane region" description="Helical" evidence="8">
    <location>
        <begin position="197"/>
        <end position="220"/>
    </location>
</feature>
<feature type="transmembrane region" description="Helical" evidence="8">
    <location>
        <begin position="510"/>
        <end position="534"/>
    </location>
</feature>
<evidence type="ECO:0000256" key="7">
    <source>
        <dbReference type="ARBA" id="ARBA00023136"/>
    </source>
</evidence>
<comment type="pathway">
    <text evidence="8">Cell wall biogenesis; peptidoglycan biosynthesis.</text>
</comment>
<evidence type="ECO:0000256" key="1">
    <source>
        <dbReference type="ARBA" id="ARBA00004651"/>
    </source>
</evidence>
<keyword evidence="8" id="KW-0813">Transport</keyword>
<feature type="transmembrane region" description="Helical" evidence="8">
    <location>
        <begin position="170"/>
        <end position="191"/>
    </location>
</feature>
<comment type="caution">
    <text evidence="9">The sequence shown here is derived from an EMBL/GenBank/DDBJ whole genome shotgun (WGS) entry which is preliminary data.</text>
</comment>
<feature type="transmembrane region" description="Helical" evidence="8">
    <location>
        <begin position="391"/>
        <end position="410"/>
    </location>
</feature>
<proteinExistence type="inferred from homology"/>
<dbReference type="PRINTS" id="PR01806">
    <property type="entry name" value="VIRFACTRMVIN"/>
</dbReference>
<evidence type="ECO:0000313" key="9">
    <source>
        <dbReference type="EMBL" id="OGM56068.1"/>
    </source>
</evidence>
<keyword evidence="3 8" id="KW-0812">Transmembrane</keyword>
<dbReference type="AlphaFoldDB" id="A0A1F8AXX0"/>
<feature type="transmembrane region" description="Helical" evidence="8">
    <location>
        <begin position="451"/>
        <end position="473"/>
    </location>
</feature>
<feature type="transmembrane region" description="Helical" evidence="8">
    <location>
        <begin position="360"/>
        <end position="379"/>
    </location>
</feature>
<feature type="transmembrane region" description="Helical" evidence="8">
    <location>
        <begin position="20"/>
        <end position="40"/>
    </location>
</feature>
<comment type="function">
    <text evidence="8">Involved in peptidoglycan biosynthesis. Transports lipid-linked peptidoglycan precursors from the inner to the outer leaflet of the cytoplasmic membrane.</text>
</comment>
<feature type="transmembrane region" description="Helical" evidence="8">
    <location>
        <begin position="66"/>
        <end position="84"/>
    </location>
</feature>
<dbReference type="Proteomes" id="UP000178313">
    <property type="component" value="Unassembled WGS sequence"/>
</dbReference>
<dbReference type="UniPathway" id="UPA00219"/>
<evidence type="ECO:0000256" key="4">
    <source>
        <dbReference type="ARBA" id="ARBA00022960"/>
    </source>
</evidence>
<dbReference type="HAMAP" id="MF_02078">
    <property type="entry name" value="MurJ_MviN"/>
    <property type="match status" value="1"/>
</dbReference>
<protein>
    <recommendedName>
        <fullName evidence="8">Probable lipid II flippase MurJ</fullName>
    </recommendedName>
</protein>
<dbReference type="NCBIfam" id="TIGR01695">
    <property type="entry name" value="murJ_mviN"/>
    <property type="match status" value="1"/>
</dbReference>
<dbReference type="PANTHER" id="PTHR47019:SF1">
    <property type="entry name" value="LIPID II FLIPPASE MURJ"/>
    <property type="match status" value="1"/>
</dbReference>
<dbReference type="GO" id="GO:0009252">
    <property type="term" value="P:peptidoglycan biosynthetic process"/>
    <property type="evidence" value="ECO:0007669"/>
    <property type="project" value="UniProtKB-UniRule"/>
</dbReference>
<feature type="transmembrane region" description="Helical" evidence="8">
    <location>
        <begin position="140"/>
        <end position="163"/>
    </location>
</feature>
<feature type="transmembrane region" description="Helical" evidence="8">
    <location>
        <begin position="416"/>
        <end position="439"/>
    </location>
</feature>
<reference evidence="9 10" key="1">
    <citation type="journal article" date="2016" name="Nat. Commun.">
        <title>Thousands of microbial genomes shed light on interconnected biogeochemical processes in an aquifer system.</title>
        <authorList>
            <person name="Anantharaman K."/>
            <person name="Brown C.T."/>
            <person name="Hug L.A."/>
            <person name="Sharon I."/>
            <person name="Castelle C.J."/>
            <person name="Probst A.J."/>
            <person name="Thomas B.C."/>
            <person name="Singh A."/>
            <person name="Wilkins M.J."/>
            <person name="Karaoz U."/>
            <person name="Brodie E.L."/>
            <person name="Williams K.H."/>
            <person name="Hubbard S.S."/>
            <person name="Banfield J.F."/>
        </authorList>
    </citation>
    <scope>NUCLEOTIDE SEQUENCE [LARGE SCALE GENOMIC DNA]</scope>
</reference>
<dbReference type="GO" id="GO:0015648">
    <property type="term" value="F:lipid-linked peptidoglycan transporter activity"/>
    <property type="evidence" value="ECO:0007669"/>
    <property type="project" value="UniProtKB-UniRule"/>
</dbReference>
<feature type="transmembrane region" description="Helical" evidence="8">
    <location>
        <begin position="96"/>
        <end position="120"/>
    </location>
</feature>
<keyword evidence="5 8" id="KW-0573">Peptidoglycan synthesis</keyword>
<evidence type="ECO:0000256" key="2">
    <source>
        <dbReference type="ARBA" id="ARBA00022475"/>
    </source>
</evidence>
<evidence type="ECO:0000256" key="6">
    <source>
        <dbReference type="ARBA" id="ARBA00022989"/>
    </source>
</evidence>
<dbReference type="Pfam" id="PF03023">
    <property type="entry name" value="MurJ"/>
    <property type="match status" value="1"/>
</dbReference>
<keyword evidence="4 8" id="KW-0133">Cell shape</keyword>
<dbReference type="CDD" id="cd13123">
    <property type="entry name" value="MATE_MurJ_like"/>
    <property type="match status" value="1"/>
</dbReference>
<keyword evidence="8" id="KW-0961">Cell wall biogenesis/degradation</keyword>
<dbReference type="GO" id="GO:0034204">
    <property type="term" value="P:lipid translocation"/>
    <property type="evidence" value="ECO:0007669"/>
    <property type="project" value="TreeGrafter"/>
</dbReference>
<accession>A0A1F8AXX0</accession>
<dbReference type="STRING" id="1802513.A3E46_02885"/>
<organism evidence="9 10">
    <name type="scientific">Candidatus Woesebacteria bacterium RIFCSPHIGHO2_12_FULL_46_16</name>
    <dbReference type="NCBI Taxonomy" id="1802513"/>
    <lineage>
        <taxon>Bacteria</taxon>
        <taxon>Candidatus Woeseibacteriota</taxon>
    </lineage>
</organism>
<dbReference type="GO" id="GO:0071555">
    <property type="term" value="P:cell wall organization"/>
    <property type="evidence" value="ECO:0007669"/>
    <property type="project" value="UniProtKB-KW"/>
</dbReference>
<feature type="transmembrane region" description="Helical" evidence="8">
    <location>
        <begin position="314"/>
        <end position="340"/>
    </location>
</feature>
<dbReference type="InterPro" id="IPR004268">
    <property type="entry name" value="MurJ"/>
</dbReference>